<dbReference type="InterPro" id="IPR003593">
    <property type="entry name" value="AAA+_ATPase"/>
</dbReference>
<dbReference type="Gene3D" id="3.40.50.300">
    <property type="entry name" value="P-loop containing nucleotide triphosphate hydrolases"/>
    <property type="match status" value="1"/>
</dbReference>
<evidence type="ECO:0000256" key="3">
    <source>
        <dbReference type="ARBA" id="ARBA00022840"/>
    </source>
</evidence>
<evidence type="ECO:0000256" key="1">
    <source>
        <dbReference type="ARBA" id="ARBA00022448"/>
    </source>
</evidence>
<dbReference type="SUPFAM" id="SSF52540">
    <property type="entry name" value="P-loop containing nucleoside triphosphate hydrolases"/>
    <property type="match status" value="1"/>
</dbReference>
<dbReference type="PROSITE" id="PS50893">
    <property type="entry name" value="ABC_TRANSPORTER_2"/>
    <property type="match status" value="1"/>
</dbReference>
<dbReference type="PANTHER" id="PTHR42788:SF13">
    <property type="entry name" value="ALIPHATIC SULFONATES IMPORT ATP-BINDING PROTEIN SSUB"/>
    <property type="match status" value="1"/>
</dbReference>
<dbReference type="AlphaFoldDB" id="A0A2V3PI86"/>
<reference evidence="5 6" key="1">
    <citation type="submission" date="2018-03" db="EMBL/GenBank/DDBJ databases">
        <title>Genomic Encyclopedia of Archaeal and Bacterial Type Strains, Phase II (KMG-II): from individual species to whole genera.</title>
        <authorList>
            <person name="Goeker M."/>
        </authorList>
    </citation>
    <scope>NUCLEOTIDE SEQUENCE [LARGE SCALE GENOMIC DNA]</scope>
    <source>
        <strain evidence="5 6">DSM 100214</strain>
    </source>
</reference>
<dbReference type="Pfam" id="PF00005">
    <property type="entry name" value="ABC_tran"/>
    <property type="match status" value="1"/>
</dbReference>
<keyword evidence="3 5" id="KW-0067">ATP-binding</keyword>
<evidence type="ECO:0000313" key="5">
    <source>
        <dbReference type="EMBL" id="PXV58933.1"/>
    </source>
</evidence>
<keyword evidence="6" id="KW-1185">Reference proteome</keyword>
<evidence type="ECO:0000259" key="4">
    <source>
        <dbReference type="PROSITE" id="PS50893"/>
    </source>
</evidence>
<comment type="caution">
    <text evidence="5">The sequence shown here is derived from an EMBL/GenBank/DDBJ whole genome shotgun (WGS) entry which is preliminary data.</text>
</comment>
<name>A0A2V3PI86_9BACT</name>
<dbReference type="InterPro" id="IPR050166">
    <property type="entry name" value="ABC_transporter_ATP-bind"/>
</dbReference>
<dbReference type="Proteomes" id="UP000247973">
    <property type="component" value="Unassembled WGS sequence"/>
</dbReference>
<dbReference type="CDD" id="cd03293">
    <property type="entry name" value="ABC_NrtD_SsuB_transporters"/>
    <property type="match status" value="1"/>
</dbReference>
<dbReference type="RefSeq" id="WP_110312442.1">
    <property type="nucleotide sequence ID" value="NZ_QICL01000040.1"/>
</dbReference>
<dbReference type="SMART" id="SM00382">
    <property type="entry name" value="AAA"/>
    <property type="match status" value="1"/>
</dbReference>
<accession>A0A2V3PI86</accession>
<feature type="domain" description="ABC transporter" evidence="4">
    <location>
        <begin position="17"/>
        <end position="245"/>
    </location>
</feature>
<sequence>MNEESPVNQKENRSVKLSINSLSKTYQVKGEEITVLSDINLEVYEGEFVAIVGGSGCGKSTFLRIISGFIKDYLGTARINGLNIYAPGRDRGFVFQESRLFPWLTVEENIGFGLQNNSKKHSGKIEELLTLVGLTNFSKAYPHQLSGGMAQRCAIARALINHPEILLLDEPFGALDAMTKVTLQEELLKIHEKDKTTTILVTHDIEEAIFLADRVIVMTPRPGRIHKIIPVNLYHPRNRNESAFVEIRKHIYNEFFTSPKQEIEYSI</sequence>
<dbReference type="GO" id="GO:0016887">
    <property type="term" value="F:ATP hydrolysis activity"/>
    <property type="evidence" value="ECO:0007669"/>
    <property type="project" value="InterPro"/>
</dbReference>
<keyword evidence="2" id="KW-0547">Nucleotide-binding</keyword>
<dbReference type="InterPro" id="IPR003439">
    <property type="entry name" value="ABC_transporter-like_ATP-bd"/>
</dbReference>
<dbReference type="PANTHER" id="PTHR42788">
    <property type="entry name" value="TAURINE IMPORT ATP-BINDING PROTEIN-RELATED"/>
    <property type="match status" value="1"/>
</dbReference>
<evidence type="ECO:0000313" key="6">
    <source>
        <dbReference type="Proteomes" id="UP000247973"/>
    </source>
</evidence>
<keyword evidence="1" id="KW-0813">Transport</keyword>
<organism evidence="5 6">
    <name type="scientific">Dysgonomonas alginatilytica</name>
    <dbReference type="NCBI Taxonomy" id="1605892"/>
    <lineage>
        <taxon>Bacteria</taxon>
        <taxon>Pseudomonadati</taxon>
        <taxon>Bacteroidota</taxon>
        <taxon>Bacteroidia</taxon>
        <taxon>Bacteroidales</taxon>
        <taxon>Dysgonomonadaceae</taxon>
        <taxon>Dysgonomonas</taxon>
    </lineage>
</organism>
<dbReference type="EMBL" id="QICL01000040">
    <property type="protein sequence ID" value="PXV58933.1"/>
    <property type="molecule type" value="Genomic_DNA"/>
</dbReference>
<dbReference type="OrthoDB" id="9782239at2"/>
<evidence type="ECO:0000256" key="2">
    <source>
        <dbReference type="ARBA" id="ARBA00022741"/>
    </source>
</evidence>
<gene>
    <name evidence="5" type="ORF">CLV62_1408</name>
</gene>
<proteinExistence type="predicted"/>
<dbReference type="GO" id="GO:0005524">
    <property type="term" value="F:ATP binding"/>
    <property type="evidence" value="ECO:0007669"/>
    <property type="project" value="UniProtKB-KW"/>
</dbReference>
<dbReference type="InterPro" id="IPR027417">
    <property type="entry name" value="P-loop_NTPase"/>
</dbReference>
<protein>
    <submittedName>
        <fullName evidence="5">Sulfonate transport system ATP-binding protein</fullName>
    </submittedName>
</protein>